<dbReference type="RefSeq" id="WP_264893655.1">
    <property type="nucleotide sequence ID" value="NZ_CP110257.1"/>
</dbReference>
<dbReference type="Gene3D" id="3.40.50.2000">
    <property type="entry name" value="Glycogen Phosphorylase B"/>
    <property type="match status" value="2"/>
</dbReference>
<dbReference type="PANTHER" id="PTHR45947:SF3">
    <property type="entry name" value="SULFOQUINOVOSYL TRANSFERASE SQD2"/>
    <property type="match status" value="1"/>
</dbReference>
<feature type="region of interest" description="Disordered" evidence="1">
    <location>
        <begin position="381"/>
        <end position="417"/>
    </location>
</feature>
<evidence type="ECO:0000259" key="2">
    <source>
        <dbReference type="Pfam" id="PF00534"/>
    </source>
</evidence>
<evidence type="ECO:0000259" key="3">
    <source>
        <dbReference type="Pfam" id="PF13439"/>
    </source>
</evidence>
<keyword evidence="5" id="KW-1185">Reference proteome</keyword>
<dbReference type="Pfam" id="PF13439">
    <property type="entry name" value="Glyco_transf_4"/>
    <property type="match status" value="1"/>
</dbReference>
<accession>A0ABY6MV51</accession>
<feature type="domain" description="Glycosyl transferase family 1" evidence="2">
    <location>
        <begin position="182"/>
        <end position="344"/>
    </location>
</feature>
<evidence type="ECO:0000256" key="1">
    <source>
        <dbReference type="SAM" id="MobiDB-lite"/>
    </source>
</evidence>
<feature type="compositionally biased region" description="Low complexity" evidence="1">
    <location>
        <begin position="405"/>
        <end position="417"/>
    </location>
</feature>
<dbReference type="SUPFAM" id="SSF53756">
    <property type="entry name" value="UDP-Glycosyltransferase/glycogen phosphorylase"/>
    <property type="match status" value="1"/>
</dbReference>
<dbReference type="Proteomes" id="UP001163266">
    <property type="component" value="Chromosome"/>
</dbReference>
<organism evidence="4 5">
    <name type="scientific">Caldimonas aquatica</name>
    <dbReference type="NCBI Taxonomy" id="376175"/>
    <lineage>
        <taxon>Bacteria</taxon>
        <taxon>Pseudomonadati</taxon>
        <taxon>Pseudomonadota</taxon>
        <taxon>Betaproteobacteria</taxon>
        <taxon>Burkholderiales</taxon>
        <taxon>Sphaerotilaceae</taxon>
        <taxon>Caldimonas</taxon>
    </lineage>
</organism>
<reference evidence="4" key="1">
    <citation type="submission" date="2022-10" db="EMBL/GenBank/DDBJ databases">
        <title>Complete genome sequence of Schlegelella aquatica LMG 23380.</title>
        <authorList>
            <person name="Musilova J."/>
            <person name="Kourilova X."/>
            <person name="Bezdicek M."/>
            <person name="Hermankova K."/>
            <person name="Obruca S."/>
            <person name="Sedlar K."/>
        </authorList>
    </citation>
    <scope>NUCLEOTIDE SEQUENCE</scope>
    <source>
        <strain evidence="4">LMG 23380</strain>
    </source>
</reference>
<feature type="compositionally biased region" description="Low complexity" evidence="1">
    <location>
        <begin position="381"/>
        <end position="391"/>
    </location>
</feature>
<dbReference type="EMBL" id="CP110257">
    <property type="protein sequence ID" value="UZD55902.1"/>
    <property type="molecule type" value="Genomic_DNA"/>
</dbReference>
<evidence type="ECO:0000313" key="4">
    <source>
        <dbReference type="EMBL" id="UZD55902.1"/>
    </source>
</evidence>
<proteinExistence type="predicted"/>
<dbReference type="InterPro" id="IPR028098">
    <property type="entry name" value="Glyco_trans_4-like_N"/>
</dbReference>
<protein>
    <submittedName>
        <fullName evidence="4">Glycosyltransferase family 4 protein</fullName>
    </submittedName>
</protein>
<dbReference type="InterPro" id="IPR050194">
    <property type="entry name" value="Glycosyltransferase_grp1"/>
</dbReference>
<dbReference type="Pfam" id="PF00534">
    <property type="entry name" value="Glycos_transf_1"/>
    <property type="match status" value="1"/>
</dbReference>
<evidence type="ECO:0000313" key="5">
    <source>
        <dbReference type="Proteomes" id="UP001163266"/>
    </source>
</evidence>
<dbReference type="CDD" id="cd03801">
    <property type="entry name" value="GT4_PimA-like"/>
    <property type="match status" value="1"/>
</dbReference>
<feature type="domain" description="Glycosyltransferase subfamily 4-like N-terminal" evidence="3">
    <location>
        <begin position="21"/>
        <end position="169"/>
    </location>
</feature>
<gene>
    <name evidence="4" type="ORF">OMP39_04805</name>
</gene>
<sequence length="417" mass="44740">MSAGCDSPRVKLLQIVGNAIVGGMETYVQRLLERLPRERFEVAVLCPWESRHSEALRQLGVEVLVTPIPDEPCWSSIVFAASLVRTRHIDLIHCHLTNAHLMGALVGRLTDTPVLATVHGRELTIGDLEAHRLAGTQLCVVCRPAHLQALVLGVDAERLHFIPNGADTEVFTPRRVRDGPLRRRFGIPEDAPLVGFVGRLSWEKGPESFLRAALVAHRAQPHAHFVLVGDGPMMGQCAHFIEQFGMGDYAHLAGLQHDMPAVFSELDLVVSTSHSEAMPLALMEAMACGLPIVATRVGGVPDMVQHGLTGALVSPGDFDGVGAQIAKLLAQPEAMRLMGQRARARAVEHFCLSRTIAQTADLLTRLAHRATPTPTPLRAVAPAARAGATPAEAEEAAPMERSRRGGSARAGGKPAAA</sequence>
<name>A0ABY6MV51_9BURK</name>
<dbReference type="InterPro" id="IPR001296">
    <property type="entry name" value="Glyco_trans_1"/>
</dbReference>
<dbReference type="PANTHER" id="PTHR45947">
    <property type="entry name" value="SULFOQUINOVOSYL TRANSFERASE SQD2"/>
    <property type="match status" value="1"/>
</dbReference>